<dbReference type="GO" id="GO:0070813">
    <property type="term" value="P:hydrogen sulfide metabolic process"/>
    <property type="evidence" value="ECO:0007669"/>
    <property type="project" value="TreeGrafter"/>
</dbReference>
<accession>A0A918NEI6</accession>
<evidence type="ECO:0000256" key="1">
    <source>
        <dbReference type="ARBA" id="ARBA00022723"/>
    </source>
</evidence>
<proteinExistence type="predicted"/>
<organism evidence="3 4">
    <name type="scientific">Litorimonas cladophorae</name>
    <dbReference type="NCBI Taxonomy" id="1220491"/>
    <lineage>
        <taxon>Bacteria</taxon>
        <taxon>Pseudomonadati</taxon>
        <taxon>Pseudomonadota</taxon>
        <taxon>Alphaproteobacteria</taxon>
        <taxon>Maricaulales</taxon>
        <taxon>Robiginitomaculaceae</taxon>
    </lineage>
</organism>
<dbReference type="Proteomes" id="UP000600865">
    <property type="component" value="Unassembled WGS sequence"/>
</dbReference>
<dbReference type="SUPFAM" id="SSF56281">
    <property type="entry name" value="Metallo-hydrolase/oxidoreductase"/>
    <property type="match status" value="1"/>
</dbReference>
<dbReference type="PANTHER" id="PTHR43084">
    <property type="entry name" value="PERSULFIDE DIOXYGENASE ETHE1"/>
    <property type="match status" value="1"/>
</dbReference>
<keyword evidence="3" id="KW-0378">Hydrolase</keyword>
<dbReference type="SMART" id="SM00849">
    <property type="entry name" value="Lactamase_B"/>
    <property type="match status" value="1"/>
</dbReference>
<dbReference type="AlphaFoldDB" id="A0A918NEI6"/>
<dbReference type="Gene3D" id="3.40.250.10">
    <property type="entry name" value="Rhodanese-like domain"/>
    <property type="match status" value="2"/>
</dbReference>
<dbReference type="PROSITE" id="PS50206">
    <property type="entry name" value="RHODANESE_3"/>
    <property type="match status" value="2"/>
</dbReference>
<dbReference type="Pfam" id="PF00581">
    <property type="entry name" value="Rhodanese"/>
    <property type="match status" value="2"/>
</dbReference>
<evidence type="ECO:0000259" key="2">
    <source>
        <dbReference type="PROSITE" id="PS50206"/>
    </source>
</evidence>
<dbReference type="EMBL" id="BMYV01000001">
    <property type="protein sequence ID" value="GGX62172.1"/>
    <property type="molecule type" value="Genomic_DNA"/>
</dbReference>
<keyword evidence="1" id="KW-0479">Metal-binding</keyword>
<feature type="domain" description="Rhodanese" evidence="2">
    <location>
        <begin position="261"/>
        <end position="350"/>
    </location>
</feature>
<dbReference type="Pfam" id="PF00753">
    <property type="entry name" value="Lactamase_B"/>
    <property type="match status" value="1"/>
</dbReference>
<dbReference type="CDD" id="cd00158">
    <property type="entry name" value="RHOD"/>
    <property type="match status" value="2"/>
</dbReference>
<dbReference type="GO" id="GO:0046872">
    <property type="term" value="F:metal ion binding"/>
    <property type="evidence" value="ECO:0007669"/>
    <property type="project" value="UniProtKB-KW"/>
</dbReference>
<dbReference type="RefSeq" id="WP_189582187.1">
    <property type="nucleotide sequence ID" value="NZ_BMYV01000001.1"/>
</dbReference>
<dbReference type="InterPro" id="IPR044528">
    <property type="entry name" value="POD-like_MBL-fold"/>
</dbReference>
<dbReference type="InterPro" id="IPR001279">
    <property type="entry name" value="Metallo-B-lactamas"/>
</dbReference>
<dbReference type="InterPro" id="IPR036873">
    <property type="entry name" value="Rhodanese-like_dom_sf"/>
</dbReference>
<dbReference type="GO" id="GO:0006749">
    <property type="term" value="P:glutathione metabolic process"/>
    <property type="evidence" value="ECO:0007669"/>
    <property type="project" value="InterPro"/>
</dbReference>
<dbReference type="Gene3D" id="3.60.15.10">
    <property type="entry name" value="Ribonuclease Z/Hydroxyacylglutathione hydrolase-like"/>
    <property type="match status" value="1"/>
</dbReference>
<dbReference type="InterPro" id="IPR001763">
    <property type="entry name" value="Rhodanese-like_dom"/>
</dbReference>
<dbReference type="InterPro" id="IPR051682">
    <property type="entry name" value="Mito_Persulfide_Diox"/>
</dbReference>
<dbReference type="CDD" id="cd07724">
    <property type="entry name" value="POD-like_MBL-fold"/>
    <property type="match status" value="1"/>
</dbReference>
<feature type="domain" description="Rhodanese" evidence="2">
    <location>
        <begin position="365"/>
        <end position="453"/>
    </location>
</feature>
<dbReference type="SUPFAM" id="SSF52821">
    <property type="entry name" value="Rhodanese/Cell cycle control phosphatase"/>
    <property type="match status" value="2"/>
</dbReference>
<dbReference type="SMART" id="SM00450">
    <property type="entry name" value="RHOD"/>
    <property type="match status" value="2"/>
</dbReference>
<dbReference type="GO" id="GO:0016787">
    <property type="term" value="F:hydrolase activity"/>
    <property type="evidence" value="ECO:0007669"/>
    <property type="project" value="UniProtKB-KW"/>
</dbReference>
<evidence type="ECO:0000313" key="4">
    <source>
        <dbReference type="Proteomes" id="UP000600865"/>
    </source>
</evidence>
<keyword evidence="4" id="KW-1185">Reference proteome</keyword>
<dbReference type="InterPro" id="IPR036866">
    <property type="entry name" value="RibonucZ/Hydroxyglut_hydro"/>
</dbReference>
<comment type="caution">
    <text evidence="3">The sequence shown here is derived from an EMBL/GenBank/DDBJ whole genome shotgun (WGS) entry which is preliminary data.</text>
</comment>
<dbReference type="GO" id="GO:0050313">
    <property type="term" value="F:sulfur dioxygenase activity"/>
    <property type="evidence" value="ECO:0007669"/>
    <property type="project" value="InterPro"/>
</dbReference>
<dbReference type="PANTHER" id="PTHR43084:SF1">
    <property type="entry name" value="PERSULFIDE DIOXYGENASE ETHE1, MITOCHONDRIAL"/>
    <property type="match status" value="1"/>
</dbReference>
<reference evidence="3 4" key="1">
    <citation type="journal article" date="2014" name="Int. J. Syst. Evol. Microbiol.">
        <title>Complete genome sequence of Corynebacterium casei LMG S-19264T (=DSM 44701T), isolated from a smear-ripened cheese.</title>
        <authorList>
            <consortium name="US DOE Joint Genome Institute (JGI-PGF)"/>
            <person name="Walter F."/>
            <person name="Albersmeier A."/>
            <person name="Kalinowski J."/>
            <person name="Ruckert C."/>
        </authorList>
    </citation>
    <scope>NUCLEOTIDE SEQUENCE [LARGE SCALE GENOMIC DNA]</scope>
    <source>
        <strain evidence="3 4">KCTC 23968</strain>
    </source>
</reference>
<name>A0A918NEI6_9PROT</name>
<evidence type="ECO:0000313" key="3">
    <source>
        <dbReference type="EMBL" id="GGX62172.1"/>
    </source>
</evidence>
<gene>
    <name evidence="3" type="ORF">GCM10011309_10150</name>
</gene>
<sequence length="453" mass="49197">MFIEKIKTDGLAHFSYIVGDSGSAVVIDPQLDITKYMEIARANHCQIQTVIETHRNEDFISGAYALAAKTGAEALHGPNPQQPIDYARTVLEGEEIFAGNLKLKILETPGHTDDSISIALYDLSHEDGAAGVFTGDTLFVGDVGRADFYPERAEEMAGMLYDSLQKLLALGDQAILYPAHGAGSVCGAGMADREFSTIGHERRNNDRLKIETRDKFIKAKLTEHHYKPPYFKTMERRNVFGAAALDPSPNLPALSYDTLRNKAPKHLIDVRPVSSFLAAHIPGSISLPVAMISSFAGWMMNESDTIGLICDAEQEASDAARHLNRIGYSNIVGFSKNMVGIAAGGAQISSVPIIDTETVLHRLQSDEVWTLLDVRSLDEFQTAHIRTAQHCYVGEILQDPQALTFVGPVTVMCGSGARATVAASRLQQAGITDIDVYYGSYAAWTASGANYEA</sequence>
<protein>
    <submittedName>
        <fullName evidence="3">MBL fold hydrolase</fullName>
    </submittedName>
</protein>